<evidence type="ECO:0000256" key="2">
    <source>
        <dbReference type="ARBA" id="ARBA00003690"/>
    </source>
</evidence>
<dbReference type="PANTHER" id="PTHR24300">
    <property type="entry name" value="CYTOCHROME P450 508A4-RELATED"/>
    <property type="match status" value="1"/>
</dbReference>
<evidence type="ECO:0000256" key="10">
    <source>
        <dbReference type="ARBA" id="ARBA00023002"/>
    </source>
</evidence>
<evidence type="ECO:0000256" key="3">
    <source>
        <dbReference type="ARBA" id="ARBA00004174"/>
    </source>
</evidence>
<keyword evidence="11 14" id="KW-0408">Iron</keyword>
<keyword evidence="13" id="KW-0472">Membrane</keyword>
<dbReference type="Gene3D" id="1.10.630.10">
    <property type="entry name" value="Cytochrome P450"/>
    <property type="match status" value="1"/>
</dbReference>
<dbReference type="PRINTS" id="PR00385">
    <property type="entry name" value="P450"/>
</dbReference>
<dbReference type="EMBL" id="CAJPEX010003537">
    <property type="protein sequence ID" value="CAG0922310.1"/>
    <property type="molecule type" value="Genomic_DNA"/>
</dbReference>
<dbReference type="InterPro" id="IPR036396">
    <property type="entry name" value="Cyt_P450_sf"/>
</dbReference>
<feature type="binding site" description="axial binding residue" evidence="14">
    <location>
        <position position="381"/>
    </location>
    <ligand>
        <name>heme</name>
        <dbReference type="ChEBI" id="CHEBI:30413"/>
    </ligand>
    <ligandPart>
        <name>Fe</name>
        <dbReference type="ChEBI" id="CHEBI:18248"/>
    </ligandPart>
</feature>
<dbReference type="EMBL" id="OA885574">
    <property type="protein sequence ID" value="CAD7282158.1"/>
    <property type="molecule type" value="Genomic_DNA"/>
</dbReference>
<comment type="similarity">
    <text evidence="5">Belongs to the cytochrome P450 family.</text>
</comment>
<organism evidence="15">
    <name type="scientific">Notodromas monacha</name>
    <dbReference type="NCBI Taxonomy" id="399045"/>
    <lineage>
        <taxon>Eukaryota</taxon>
        <taxon>Metazoa</taxon>
        <taxon>Ecdysozoa</taxon>
        <taxon>Arthropoda</taxon>
        <taxon>Crustacea</taxon>
        <taxon>Oligostraca</taxon>
        <taxon>Ostracoda</taxon>
        <taxon>Podocopa</taxon>
        <taxon>Podocopida</taxon>
        <taxon>Cypridocopina</taxon>
        <taxon>Cypridoidea</taxon>
        <taxon>Cyprididae</taxon>
        <taxon>Notodromas</taxon>
    </lineage>
</organism>
<evidence type="ECO:0000256" key="8">
    <source>
        <dbReference type="ARBA" id="ARBA00022824"/>
    </source>
</evidence>
<dbReference type="GO" id="GO:0005789">
    <property type="term" value="C:endoplasmic reticulum membrane"/>
    <property type="evidence" value="ECO:0007669"/>
    <property type="project" value="UniProtKB-SubCell"/>
</dbReference>
<accession>A0A7R9GH23</accession>
<comment type="function">
    <text evidence="2">May be involved in the metabolism of insect hormones and in the breakdown of synthetic insecticides.</text>
</comment>
<evidence type="ECO:0000256" key="12">
    <source>
        <dbReference type="ARBA" id="ARBA00023033"/>
    </source>
</evidence>
<dbReference type="InterPro" id="IPR002401">
    <property type="entry name" value="Cyt_P450_E_grp-I"/>
</dbReference>
<keyword evidence="7 14" id="KW-0479">Metal-binding</keyword>
<name>A0A7R9GH23_9CRUS</name>
<dbReference type="InterPro" id="IPR001128">
    <property type="entry name" value="Cyt_P450"/>
</dbReference>
<dbReference type="AlphaFoldDB" id="A0A7R9GH23"/>
<evidence type="ECO:0000256" key="11">
    <source>
        <dbReference type="ARBA" id="ARBA00023004"/>
    </source>
</evidence>
<comment type="subcellular location">
    <subcellularLocation>
        <location evidence="4">Endoplasmic reticulum membrane</location>
        <topology evidence="4">Peripheral membrane protein</topology>
    </subcellularLocation>
    <subcellularLocation>
        <location evidence="3">Microsome membrane</location>
        <topology evidence="3">Peripheral membrane protein</topology>
    </subcellularLocation>
</comment>
<keyword evidence="10" id="KW-0560">Oxidoreductase</keyword>
<dbReference type="GO" id="GO:0006082">
    <property type="term" value="P:organic acid metabolic process"/>
    <property type="evidence" value="ECO:0007669"/>
    <property type="project" value="TreeGrafter"/>
</dbReference>
<dbReference type="PRINTS" id="PR00463">
    <property type="entry name" value="EP450I"/>
</dbReference>
<evidence type="ECO:0000256" key="9">
    <source>
        <dbReference type="ARBA" id="ARBA00022848"/>
    </source>
</evidence>
<gene>
    <name evidence="15" type="ORF">NMOB1V02_LOCUS9788</name>
</gene>
<dbReference type="InterPro" id="IPR050182">
    <property type="entry name" value="Cytochrome_P450_fam2"/>
</dbReference>
<evidence type="ECO:0000256" key="14">
    <source>
        <dbReference type="PIRSR" id="PIRSR602401-1"/>
    </source>
</evidence>
<evidence type="ECO:0000256" key="13">
    <source>
        <dbReference type="ARBA" id="ARBA00023136"/>
    </source>
</evidence>
<keyword evidence="12" id="KW-0503">Monooxygenase</keyword>
<proteinExistence type="inferred from homology"/>
<dbReference type="Proteomes" id="UP000678499">
    <property type="component" value="Unassembled WGS sequence"/>
</dbReference>
<dbReference type="OrthoDB" id="6367128at2759"/>
<protein>
    <recommendedName>
        <fullName evidence="17">Cytochrome P450</fullName>
    </recommendedName>
</protein>
<dbReference type="GO" id="GO:0020037">
    <property type="term" value="F:heme binding"/>
    <property type="evidence" value="ECO:0007669"/>
    <property type="project" value="InterPro"/>
</dbReference>
<evidence type="ECO:0000256" key="5">
    <source>
        <dbReference type="ARBA" id="ARBA00010617"/>
    </source>
</evidence>
<evidence type="ECO:0000256" key="1">
    <source>
        <dbReference type="ARBA" id="ARBA00001971"/>
    </source>
</evidence>
<dbReference type="PANTHER" id="PTHR24300:SF403">
    <property type="entry name" value="CYTOCHROME P450 306A1"/>
    <property type="match status" value="1"/>
</dbReference>
<dbReference type="GO" id="GO:0008395">
    <property type="term" value="F:steroid hydroxylase activity"/>
    <property type="evidence" value="ECO:0007669"/>
    <property type="project" value="TreeGrafter"/>
</dbReference>
<dbReference type="GO" id="GO:0005506">
    <property type="term" value="F:iron ion binding"/>
    <property type="evidence" value="ECO:0007669"/>
    <property type="project" value="InterPro"/>
</dbReference>
<evidence type="ECO:0000256" key="4">
    <source>
        <dbReference type="ARBA" id="ARBA00004406"/>
    </source>
</evidence>
<evidence type="ECO:0000256" key="7">
    <source>
        <dbReference type="ARBA" id="ARBA00022723"/>
    </source>
</evidence>
<sequence>MDLFAGLIHSNGNVWKQHRRFCLRHLKDFGFGKSSLDSLILQEFESMMDSVFVSAEKRGRSIIAVLDENLNAAVTNVIWWLLACKVTAQDQEFVDILRVIQVRIDFTILNLLSLFPGLNIFDPPSRFLRFPSLEQKRDYFYAYMQVREILYLIEFHLVFGLSIDSFTQKILQEHRETLDAESPRDLIDCFLVEQKKWQSFQDKEKNYISDEMIEATLVDLFTAGAETTSTTLRWIVLILIQNPAIMRKVCDEVDAVVGTARLPCSSDADHVQTLEKWLKQAKLKCPALSMHYTVATIWEVWRYITVVPFGLNRQVSQDMDIGGYRVPKGTIIITSILSMHQDSKSFENPHEFRPERFLDAEGNLMKNIPRIMPFQSGKRQCLGESLARRTTFLGLTYLLQNNTFEMVPGEVYDLEPKQESQILNLPKQFKVMITARHS</sequence>
<reference evidence="15" key="1">
    <citation type="submission" date="2020-11" db="EMBL/GenBank/DDBJ databases">
        <authorList>
            <person name="Tran Van P."/>
        </authorList>
    </citation>
    <scope>NUCLEOTIDE SEQUENCE</scope>
</reference>
<evidence type="ECO:0008006" key="17">
    <source>
        <dbReference type="Google" id="ProtNLM"/>
    </source>
</evidence>
<dbReference type="Pfam" id="PF00067">
    <property type="entry name" value="p450"/>
    <property type="match status" value="3"/>
</dbReference>
<evidence type="ECO:0000313" key="16">
    <source>
        <dbReference type="Proteomes" id="UP000678499"/>
    </source>
</evidence>
<comment type="cofactor">
    <cofactor evidence="1 14">
        <name>heme</name>
        <dbReference type="ChEBI" id="CHEBI:30413"/>
    </cofactor>
</comment>
<dbReference type="GO" id="GO:0006805">
    <property type="term" value="P:xenobiotic metabolic process"/>
    <property type="evidence" value="ECO:0007669"/>
    <property type="project" value="TreeGrafter"/>
</dbReference>
<keyword evidence="6 14" id="KW-0349">Heme</keyword>
<dbReference type="GO" id="GO:0016712">
    <property type="term" value="F:oxidoreductase activity, acting on paired donors, with incorporation or reduction of molecular oxygen, reduced flavin or flavoprotein as one donor, and incorporation of one atom of oxygen"/>
    <property type="evidence" value="ECO:0007669"/>
    <property type="project" value="TreeGrafter"/>
</dbReference>
<dbReference type="FunFam" id="1.10.630.10:FF:000238">
    <property type="entry name" value="Cytochrome P450 2A6"/>
    <property type="match status" value="1"/>
</dbReference>
<evidence type="ECO:0000313" key="15">
    <source>
        <dbReference type="EMBL" id="CAD7282158.1"/>
    </source>
</evidence>
<keyword evidence="16" id="KW-1185">Reference proteome</keyword>
<dbReference type="SUPFAM" id="SSF48264">
    <property type="entry name" value="Cytochrome P450"/>
    <property type="match status" value="1"/>
</dbReference>
<evidence type="ECO:0000256" key="6">
    <source>
        <dbReference type="ARBA" id="ARBA00022617"/>
    </source>
</evidence>
<keyword evidence="8" id="KW-0256">Endoplasmic reticulum</keyword>
<keyword evidence="9" id="KW-0492">Microsome</keyword>